<feature type="transmembrane region" description="Helical" evidence="5">
    <location>
        <begin position="168"/>
        <end position="187"/>
    </location>
</feature>
<feature type="transmembrane region" description="Helical" evidence="5">
    <location>
        <begin position="276"/>
        <end position="294"/>
    </location>
</feature>
<dbReference type="RefSeq" id="WP_344737773.1">
    <property type="nucleotide sequence ID" value="NZ_BAAAYU010000005.1"/>
</dbReference>
<evidence type="ECO:0000256" key="1">
    <source>
        <dbReference type="ARBA" id="ARBA00004141"/>
    </source>
</evidence>
<reference evidence="8" key="1">
    <citation type="journal article" date="2019" name="Int. J. Syst. Evol. Microbiol.">
        <title>The Global Catalogue of Microorganisms (GCM) 10K type strain sequencing project: providing services to taxonomists for standard genome sequencing and annotation.</title>
        <authorList>
            <consortium name="The Broad Institute Genomics Platform"/>
            <consortium name="The Broad Institute Genome Sequencing Center for Infectious Disease"/>
            <person name="Wu L."/>
            <person name="Ma J."/>
        </authorList>
    </citation>
    <scope>NUCLEOTIDE SEQUENCE [LARGE SCALE GENOMIC DNA]</scope>
    <source>
        <strain evidence="8">JCM 16544</strain>
    </source>
</reference>
<feature type="transmembrane region" description="Helical" evidence="5">
    <location>
        <begin position="353"/>
        <end position="372"/>
    </location>
</feature>
<dbReference type="InterPro" id="IPR007016">
    <property type="entry name" value="O-antigen_ligase-rel_domated"/>
</dbReference>
<feature type="domain" description="O-antigen ligase-related" evidence="6">
    <location>
        <begin position="236"/>
        <end position="362"/>
    </location>
</feature>
<keyword evidence="4 5" id="KW-0472">Membrane</keyword>
<dbReference type="Pfam" id="PF04932">
    <property type="entry name" value="Wzy_C"/>
    <property type="match status" value="1"/>
</dbReference>
<feature type="transmembrane region" description="Helical" evidence="5">
    <location>
        <begin position="402"/>
        <end position="422"/>
    </location>
</feature>
<dbReference type="PANTHER" id="PTHR37422">
    <property type="entry name" value="TEICHURONIC ACID BIOSYNTHESIS PROTEIN TUAE"/>
    <property type="match status" value="1"/>
</dbReference>
<dbReference type="InterPro" id="IPR051533">
    <property type="entry name" value="WaaL-like"/>
</dbReference>
<keyword evidence="3 5" id="KW-1133">Transmembrane helix</keyword>
<keyword evidence="2 5" id="KW-0812">Transmembrane</keyword>
<feature type="transmembrane region" description="Helical" evidence="5">
    <location>
        <begin position="140"/>
        <end position="161"/>
    </location>
</feature>
<feature type="transmembrane region" description="Helical" evidence="5">
    <location>
        <begin position="236"/>
        <end position="264"/>
    </location>
</feature>
<evidence type="ECO:0000256" key="5">
    <source>
        <dbReference type="SAM" id="Phobius"/>
    </source>
</evidence>
<name>A0ABP7AM16_9MICO</name>
<proteinExistence type="predicted"/>
<evidence type="ECO:0000259" key="6">
    <source>
        <dbReference type="Pfam" id="PF04932"/>
    </source>
</evidence>
<accession>A0ABP7AM16</accession>
<evidence type="ECO:0000256" key="3">
    <source>
        <dbReference type="ARBA" id="ARBA00022989"/>
    </source>
</evidence>
<feature type="transmembrane region" description="Helical" evidence="5">
    <location>
        <begin position="12"/>
        <end position="30"/>
    </location>
</feature>
<gene>
    <name evidence="7" type="ORF">GCM10022200_18440</name>
</gene>
<comment type="subcellular location">
    <subcellularLocation>
        <location evidence="1">Membrane</location>
        <topology evidence="1">Multi-pass membrane protein</topology>
    </subcellularLocation>
</comment>
<feature type="transmembrane region" description="Helical" evidence="5">
    <location>
        <begin position="113"/>
        <end position="134"/>
    </location>
</feature>
<dbReference type="EMBL" id="BAAAYU010000005">
    <property type="protein sequence ID" value="GAA3635435.1"/>
    <property type="molecule type" value="Genomic_DNA"/>
</dbReference>
<dbReference type="Proteomes" id="UP001501697">
    <property type="component" value="Unassembled WGS sequence"/>
</dbReference>
<dbReference type="PANTHER" id="PTHR37422:SF23">
    <property type="entry name" value="TEICHURONIC ACID BIOSYNTHESIS PROTEIN TUAE"/>
    <property type="match status" value="1"/>
</dbReference>
<feature type="transmembrane region" description="Helical" evidence="5">
    <location>
        <begin position="84"/>
        <end position="101"/>
    </location>
</feature>
<feature type="transmembrane region" description="Helical" evidence="5">
    <location>
        <begin position="36"/>
        <end position="54"/>
    </location>
</feature>
<evidence type="ECO:0000313" key="8">
    <source>
        <dbReference type="Proteomes" id="UP001501697"/>
    </source>
</evidence>
<keyword evidence="8" id="KW-1185">Reference proteome</keyword>
<evidence type="ECO:0000256" key="2">
    <source>
        <dbReference type="ARBA" id="ARBA00022692"/>
    </source>
</evidence>
<protein>
    <recommendedName>
        <fullName evidence="6">O-antigen ligase-related domain-containing protein</fullName>
    </recommendedName>
</protein>
<sequence length="443" mass="48059">MLKLRLLDLWANIWRWVLMAAGAVIAAYLLLDRGVANGVVTAAAIGLLVIGAALTGRLSMAIPLMAIPGLFVIARAGIGGTDLAVSDVALAAAFGTAVLLGERPYSRPLRQLLVLNLIYQFTTLFTVIVNPYAANTVEWFHAWLLVSGALIVGWAVGAAGYARLGLTLMLIAACGIALSTVVTGILQYAGGNFTGVYPAFPWGMHKNFAGCVMAFMALVVYANPDWVGWRRDTRALTFWFLVIGIVMTQSRQAAIGFIVGLIIVALRGRVSGRSKLVLLLIIPAVVLVITTVIEQIDSQNRFNSLYQRLDWFREVYALWKHSPIFGHGLRYWYTDTTAPFQPPQAELEVLASAGVVGLAGFIVMWVGVLVVLWRVDRRFGALALAVTASRIVQAQFDLFWVAAQVSIPFVIAGICLGAQAYLGRRPHTSWSQETLSSPRSISA</sequence>
<organism evidence="7 8">
    <name type="scientific">Microbacterium awajiense</name>
    <dbReference type="NCBI Taxonomy" id="415214"/>
    <lineage>
        <taxon>Bacteria</taxon>
        <taxon>Bacillati</taxon>
        <taxon>Actinomycetota</taxon>
        <taxon>Actinomycetes</taxon>
        <taxon>Micrococcales</taxon>
        <taxon>Microbacteriaceae</taxon>
        <taxon>Microbacterium</taxon>
    </lineage>
</organism>
<comment type="caution">
    <text evidence="7">The sequence shown here is derived from an EMBL/GenBank/DDBJ whole genome shotgun (WGS) entry which is preliminary data.</text>
</comment>
<evidence type="ECO:0000313" key="7">
    <source>
        <dbReference type="EMBL" id="GAA3635435.1"/>
    </source>
</evidence>
<feature type="transmembrane region" description="Helical" evidence="5">
    <location>
        <begin position="207"/>
        <end position="224"/>
    </location>
</feature>
<evidence type="ECO:0000256" key="4">
    <source>
        <dbReference type="ARBA" id="ARBA00023136"/>
    </source>
</evidence>